<dbReference type="InterPro" id="IPR029056">
    <property type="entry name" value="Ribokinase-like"/>
</dbReference>
<dbReference type="Gene3D" id="3.40.1190.20">
    <property type="match status" value="1"/>
</dbReference>
<organism evidence="2 3">
    <name type="scientific">Stachybotrys chartarum (strain CBS 109288 / IBT 7711)</name>
    <name type="common">Toxic black mold</name>
    <name type="synonym">Stilbospora chartarum</name>
    <dbReference type="NCBI Taxonomy" id="1280523"/>
    <lineage>
        <taxon>Eukaryota</taxon>
        <taxon>Fungi</taxon>
        <taxon>Dikarya</taxon>
        <taxon>Ascomycota</taxon>
        <taxon>Pezizomycotina</taxon>
        <taxon>Sordariomycetes</taxon>
        <taxon>Hypocreomycetidae</taxon>
        <taxon>Hypocreales</taxon>
        <taxon>Stachybotryaceae</taxon>
        <taxon>Stachybotrys</taxon>
    </lineage>
</organism>
<feature type="domain" description="Carbohydrate kinase PfkB" evidence="1">
    <location>
        <begin position="35"/>
        <end position="313"/>
    </location>
</feature>
<evidence type="ECO:0000259" key="1">
    <source>
        <dbReference type="Pfam" id="PF00294"/>
    </source>
</evidence>
<protein>
    <recommendedName>
        <fullName evidence="1">Carbohydrate kinase PfkB domain-containing protein</fullName>
    </recommendedName>
</protein>
<dbReference type="PANTHER" id="PTHR47098">
    <property type="entry name" value="PROTEIN MAK32"/>
    <property type="match status" value="1"/>
</dbReference>
<sequence>MTATDEQRPAFVSLGTVVLDELRRPLLPPQYNVPGGSATFSVMGARLVAGEKRAAEIGCIIMAGNDFPQHTVDHYHSWGVSLVIRTDPTRPSTRGLLEYHDKNFGSKTFRYTTPLVRAAPADLPTSFLGAAAFHLLAQPAELRSQVEELIYLRCKEPLSSLTLGRPLLVWEPAPPFCRRDTKSAHLEAAQLVDVFSPNHLELLAFFYDEIPEFDRRTIEACARTFLDHGIGSDGKGTLVVRAGEHGCLVASPSIDGLYQWVRAFDCSVVDATGAGNTFLGAFTFAMAGCGKDPIESARMANIAATFALEQVGLPNLQQSLGSEERWNGSQFRDRLETYLLNETGRCT</sequence>
<proteinExistence type="predicted"/>
<dbReference type="OrthoDB" id="497927at2759"/>
<dbReference type="AlphaFoldDB" id="A0A084BBK8"/>
<dbReference type="InterPro" id="IPR011611">
    <property type="entry name" value="PfkB_dom"/>
</dbReference>
<accession>A0A084BBK8</accession>
<evidence type="ECO:0000313" key="2">
    <source>
        <dbReference type="EMBL" id="KEY74937.1"/>
    </source>
</evidence>
<evidence type="ECO:0000313" key="3">
    <source>
        <dbReference type="Proteomes" id="UP000028045"/>
    </source>
</evidence>
<dbReference type="SUPFAM" id="SSF53613">
    <property type="entry name" value="Ribokinase-like"/>
    <property type="match status" value="1"/>
</dbReference>
<dbReference type="PANTHER" id="PTHR47098:SF1">
    <property type="entry name" value="PFKB FAMILY CARBOHYDRATE KINASE SUPERFAMILY (AFU_ORTHOLOGUE AFUA_4G09500)"/>
    <property type="match status" value="1"/>
</dbReference>
<reference evidence="2 3" key="1">
    <citation type="journal article" date="2014" name="BMC Genomics">
        <title>Comparative genome sequencing reveals chemotype-specific gene clusters in the toxigenic black mold Stachybotrys.</title>
        <authorList>
            <person name="Semeiks J."/>
            <person name="Borek D."/>
            <person name="Otwinowski Z."/>
            <person name="Grishin N.V."/>
        </authorList>
    </citation>
    <scope>NUCLEOTIDE SEQUENCE [LARGE SCALE GENOMIC DNA]</scope>
    <source>
        <strain evidence="3">CBS 109288 / IBT 7711</strain>
    </source>
</reference>
<gene>
    <name evidence="2" type="ORF">S7711_01286</name>
</gene>
<dbReference type="EMBL" id="KL647405">
    <property type="protein sequence ID" value="KEY74937.1"/>
    <property type="molecule type" value="Genomic_DNA"/>
</dbReference>
<dbReference type="HOGENOM" id="CLU_032834_0_0_1"/>
<dbReference type="Proteomes" id="UP000028045">
    <property type="component" value="Unassembled WGS sequence"/>
</dbReference>
<dbReference type="Pfam" id="PF00294">
    <property type="entry name" value="PfkB"/>
    <property type="match status" value="1"/>
</dbReference>
<name>A0A084BBK8_STACB</name>
<keyword evidence="3" id="KW-1185">Reference proteome</keyword>